<keyword evidence="3" id="KW-1185">Reference proteome</keyword>
<evidence type="ECO:0000313" key="3">
    <source>
        <dbReference type="Proteomes" id="UP000000849"/>
    </source>
</evidence>
<dbReference type="Proteomes" id="UP000000849">
    <property type="component" value="Chromosome"/>
</dbReference>
<dbReference type="KEGG" id="cfl:Cfla_3318"/>
<protein>
    <recommendedName>
        <fullName evidence="1">DUF6318 domain-containing protein</fullName>
    </recommendedName>
</protein>
<accession>D5UC38</accession>
<dbReference type="InterPro" id="IPR046281">
    <property type="entry name" value="DUF6318"/>
</dbReference>
<dbReference type="AlphaFoldDB" id="D5UC38"/>
<evidence type="ECO:0000313" key="2">
    <source>
        <dbReference type="EMBL" id="ADG76197.1"/>
    </source>
</evidence>
<gene>
    <name evidence="2" type="ordered locus">Cfla_3318</name>
</gene>
<reference evidence="2 3" key="1">
    <citation type="journal article" date="2010" name="Stand. Genomic Sci.">
        <title>Complete genome sequence of Cellulomonas flavigena type strain (134).</title>
        <authorList>
            <person name="Abt B."/>
            <person name="Foster B."/>
            <person name="Lapidus A."/>
            <person name="Clum A."/>
            <person name="Sun H."/>
            <person name="Pukall R."/>
            <person name="Lucas S."/>
            <person name="Glavina Del Rio T."/>
            <person name="Nolan M."/>
            <person name="Tice H."/>
            <person name="Cheng J.F."/>
            <person name="Pitluck S."/>
            <person name="Liolios K."/>
            <person name="Ivanova N."/>
            <person name="Mavromatis K."/>
            <person name="Ovchinnikova G."/>
            <person name="Pati A."/>
            <person name="Goodwin L."/>
            <person name="Chen A."/>
            <person name="Palaniappan K."/>
            <person name="Land M."/>
            <person name="Hauser L."/>
            <person name="Chang Y.J."/>
            <person name="Jeffries C.D."/>
            <person name="Rohde M."/>
            <person name="Goker M."/>
            <person name="Woyke T."/>
            <person name="Bristow J."/>
            <person name="Eisen J.A."/>
            <person name="Markowitz V."/>
            <person name="Hugenholtz P."/>
            <person name="Kyrpides N.C."/>
            <person name="Klenk H.P."/>
        </authorList>
    </citation>
    <scope>NUCLEOTIDE SEQUENCE [LARGE SCALE GENOMIC DNA]</scope>
    <source>
        <strain evidence="3">ATCC 482 / DSM 20109 / BCRC 11376 / JCM 18109 / NBRC 3775 / NCIMB 8073 / NRS 134</strain>
    </source>
</reference>
<evidence type="ECO:0000259" key="1">
    <source>
        <dbReference type="Pfam" id="PF19843"/>
    </source>
</evidence>
<organism evidence="2 3">
    <name type="scientific">Cellulomonas flavigena (strain ATCC 482 / DSM 20109 / BCRC 11376 / JCM 18109 / NBRC 3775 / NCIMB 8073 / NRS 134)</name>
    <dbReference type="NCBI Taxonomy" id="446466"/>
    <lineage>
        <taxon>Bacteria</taxon>
        <taxon>Bacillati</taxon>
        <taxon>Actinomycetota</taxon>
        <taxon>Actinomycetes</taxon>
        <taxon>Micrococcales</taxon>
        <taxon>Cellulomonadaceae</taxon>
        <taxon>Cellulomonas</taxon>
    </lineage>
</organism>
<dbReference type="Pfam" id="PF19843">
    <property type="entry name" value="DUF6318"/>
    <property type="match status" value="1"/>
</dbReference>
<proteinExistence type="predicted"/>
<feature type="domain" description="DUF6318" evidence="1">
    <location>
        <begin position="2"/>
        <end position="108"/>
    </location>
</feature>
<name>D5UC38_CELFN</name>
<sequence length="117" mass="12297">MALYTYARVTGDPSLLAGLSGPDCATCTAIVGQVDAAREQGNHAEGYAITVHQSNPTELVTGESFTVELHLTEGSSVVRDESGTVVSETAETDRVLRFGLRWSGNWIVEALGVEAAG</sequence>
<dbReference type="EMBL" id="CP001964">
    <property type="protein sequence ID" value="ADG76197.1"/>
    <property type="molecule type" value="Genomic_DNA"/>
</dbReference>
<dbReference type="HOGENOM" id="CLU_2080555_0_0_11"/>